<dbReference type="PANTHER" id="PTHR14969:SF13">
    <property type="entry name" value="AT30094P"/>
    <property type="match status" value="1"/>
</dbReference>
<dbReference type="PANTHER" id="PTHR14969">
    <property type="entry name" value="SPHINGOSINE-1-PHOSPHATE PHOSPHOHYDROLASE"/>
    <property type="match status" value="1"/>
</dbReference>
<feature type="transmembrane region" description="Helical" evidence="1">
    <location>
        <begin position="83"/>
        <end position="104"/>
    </location>
</feature>
<feature type="domain" description="Phosphatidic acid phosphatase type 2/haloperoxidase" evidence="2">
    <location>
        <begin position="82"/>
        <end position="191"/>
    </location>
</feature>
<dbReference type="OrthoDB" id="9789113at2"/>
<keyword evidence="1" id="KW-0812">Transmembrane</keyword>
<feature type="transmembrane region" description="Helical" evidence="1">
    <location>
        <begin position="124"/>
        <end position="142"/>
    </location>
</feature>
<dbReference type="Proteomes" id="UP000215059">
    <property type="component" value="Unassembled WGS sequence"/>
</dbReference>
<gene>
    <name evidence="3" type="ORF">CGZ90_01340</name>
</gene>
<evidence type="ECO:0000256" key="1">
    <source>
        <dbReference type="SAM" id="Phobius"/>
    </source>
</evidence>
<evidence type="ECO:0000259" key="2">
    <source>
        <dbReference type="SMART" id="SM00014"/>
    </source>
</evidence>
<evidence type="ECO:0000313" key="4">
    <source>
        <dbReference type="Proteomes" id="UP000215059"/>
    </source>
</evidence>
<evidence type="ECO:0000313" key="3">
    <source>
        <dbReference type="EMBL" id="OYD58575.1"/>
    </source>
</evidence>
<dbReference type="EMBL" id="NOII01000001">
    <property type="protein sequence ID" value="OYD58575.1"/>
    <property type="molecule type" value="Genomic_DNA"/>
</dbReference>
<keyword evidence="1" id="KW-1133">Transmembrane helix</keyword>
<dbReference type="InterPro" id="IPR036938">
    <property type="entry name" value="PAP2/HPO_sf"/>
</dbReference>
<accession>A0A235FCR0</accession>
<dbReference type="SMART" id="SM00014">
    <property type="entry name" value="acidPPc"/>
    <property type="match status" value="1"/>
</dbReference>
<dbReference type="Pfam" id="PF01569">
    <property type="entry name" value="PAP2"/>
    <property type="match status" value="1"/>
</dbReference>
<keyword evidence="4" id="KW-1185">Reference proteome</keyword>
<reference evidence="3 4" key="1">
    <citation type="submission" date="2017-07" db="EMBL/GenBank/DDBJ databases">
        <title>Fictibacillus sp. nov. GDSW-R2A3 Genome sequencing and assembly.</title>
        <authorList>
            <person name="Mayilraj S."/>
        </authorList>
    </citation>
    <scope>NUCLEOTIDE SEQUENCE [LARGE SCALE GENOMIC DNA]</scope>
    <source>
        <strain evidence="3 4">GDSW-R2A3</strain>
    </source>
</reference>
<dbReference type="SUPFAM" id="SSF48317">
    <property type="entry name" value="Acid phosphatase/Vanadium-dependent haloperoxidase"/>
    <property type="match status" value="1"/>
</dbReference>
<proteinExistence type="predicted"/>
<name>A0A235FCR0_9BACL</name>
<dbReference type="InterPro" id="IPR000326">
    <property type="entry name" value="PAP2/HPO"/>
</dbReference>
<keyword evidence="1" id="KW-0472">Membrane</keyword>
<sequence length="210" mass="23674">MFEMKGRWICLSLAVLFLAASLYKVKIINKIDLQIREAVLTLRNEQLNDIIIQFSMLGSASVIAVIFILAGVLFVLRRLYSQALWLFTCLAGAFSLNTLIKWLYARPRPIDDRLIDADGFSFPSGNAMIGASFYMMLFYFISTWAKKPWIFATGIAVVMLLGASRVYLGVHYPLDIISGLAAGTMIFLLCREGYKRSFSARQTHKAHIDV</sequence>
<comment type="caution">
    <text evidence="3">The sequence shown here is derived from an EMBL/GenBank/DDBJ whole genome shotgun (WGS) entry which is preliminary data.</text>
</comment>
<organism evidence="3 4">
    <name type="scientific">Fictibacillus aquaticus</name>
    <dbReference type="NCBI Taxonomy" id="2021314"/>
    <lineage>
        <taxon>Bacteria</taxon>
        <taxon>Bacillati</taxon>
        <taxon>Bacillota</taxon>
        <taxon>Bacilli</taxon>
        <taxon>Bacillales</taxon>
        <taxon>Fictibacillaceae</taxon>
        <taxon>Fictibacillus</taxon>
    </lineage>
</organism>
<dbReference type="Gene3D" id="1.20.144.10">
    <property type="entry name" value="Phosphatidic acid phosphatase type 2/haloperoxidase"/>
    <property type="match status" value="2"/>
</dbReference>
<feature type="transmembrane region" description="Helical" evidence="1">
    <location>
        <begin position="50"/>
        <end position="76"/>
    </location>
</feature>
<protein>
    <recommendedName>
        <fullName evidence="2">Phosphatidic acid phosphatase type 2/haloperoxidase domain-containing protein</fullName>
    </recommendedName>
</protein>
<dbReference type="AlphaFoldDB" id="A0A235FCR0"/>
<feature type="transmembrane region" description="Helical" evidence="1">
    <location>
        <begin position="176"/>
        <end position="194"/>
    </location>
</feature>
<dbReference type="CDD" id="cd03392">
    <property type="entry name" value="PAP2_like_2"/>
    <property type="match status" value="1"/>
</dbReference>
<feature type="transmembrane region" description="Helical" evidence="1">
    <location>
        <begin position="149"/>
        <end position="170"/>
    </location>
</feature>